<dbReference type="EMBL" id="PHNJ01000001">
    <property type="protein sequence ID" value="TYL40290.1"/>
    <property type="molecule type" value="Genomic_DNA"/>
</dbReference>
<dbReference type="SUPFAM" id="SSF51679">
    <property type="entry name" value="Bacterial luciferase-like"/>
    <property type="match status" value="1"/>
</dbReference>
<protein>
    <submittedName>
        <fullName evidence="1">Luciferase</fullName>
    </submittedName>
</protein>
<gene>
    <name evidence="1" type="ORF">CV102_01540</name>
</gene>
<dbReference type="InterPro" id="IPR036661">
    <property type="entry name" value="Luciferase-like_sf"/>
</dbReference>
<evidence type="ECO:0000313" key="2">
    <source>
        <dbReference type="Proteomes" id="UP000766904"/>
    </source>
</evidence>
<proteinExistence type="predicted"/>
<dbReference type="InterPro" id="IPR055812">
    <property type="entry name" value="DUF7388"/>
</dbReference>
<evidence type="ECO:0000313" key="1">
    <source>
        <dbReference type="EMBL" id="TYL40290.1"/>
    </source>
</evidence>
<dbReference type="RefSeq" id="WP_148856075.1">
    <property type="nucleotide sequence ID" value="NZ_PHNJ01000001.1"/>
</dbReference>
<keyword evidence="2" id="KW-1185">Reference proteome</keyword>
<dbReference type="Proteomes" id="UP000766904">
    <property type="component" value="Unassembled WGS sequence"/>
</dbReference>
<dbReference type="OrthoDB" id="340945at2157"/>
<accession>A0A8J8QA63</accession>
<name>A0A8J8QA63_9EURY</name>
<sequence length="259" mass="27028">MLTTSTVARAGLDAIALKPTECDVSAAGSIPVETVAIDYEGRDYLPDPAILESLSAETDVLVTTPVRADGFDPLGDHSVLADLPPAVSRVLVAGHPAYLTDEEQARAVAPRLGAALERDPDAWVGTESVERIAMATGATQYDLLSRTTERELRALRSAGFDGDLAVYAPTVLTEDDDAVLDAVGAYVARRRPVAAALPEGAATDSQATGRAREVLLAAAEDYALVGTEAEIGEQTDVLREAGATTVVGYPARGLEAVLE</sequence>
<dbReference type="Pfam" id="PF24114">
    <property type="entry name" value="DUF7388"/>
    <property type="match status" value="1"/>
</dbReference>
<comment type="caution">
    <text evidence="1">The sequence shown here is derived from an EMBL/GenBank/DDBJ whole genome shotgun (WGS) entry which is preliminary data.</text>
</comment>
<organism evidence="1 2">
    <name type="scientific">Natronococcus pandeyae</name>
    <dbReference type="NCBI Taxonomy" id="2055836"/>
    <lineage>
        <taxon>Archaea</taxon>
        <taxon>Methanobacteriati</taxon>
        <taxon>Methanobacteriota</taxon>
        <taxon>Stenosarchaea group</taxon>
        <taxon>Halobacteria</taxon>
        <taxon>Halobacteriales</taxon>
        <taxon>Natrialbaceae</taxon>
        <taxon>Natronococcus</taxon>
    </lineage>
</organism>
<dbReference type="AlphaFoldDB" id="A0A8J8QA63"/>
<dbReference type="GO" id="GO:0016705">
    <property type="term" value="F:oxidoreductase activity, acting on paired donors, with incorporation or reduction of molecular oxygen"/>
    <property type="evidence" value="ECO:0007669"/>
    <property type="project" value="InterPro"/>
</dbReference>
<reference evidence="1" key="1">
    <citation type="submission" date="2017-11" db="EMBL/GenBank/DDBJ databases">
        <authorList>
            <person name="Kajale S.C."/>
            <person name="Sharma A."/>
        </authorList>
    </citation>
    <scope>NUCLEOTIDE SEQUENCE</scope>
    <source>
        <strain evidence="1">LS1_42</strain>
    </source>
</reference>